<dbReference type="InterPro" id="IPR015637">
    <property type="entry name" value="MUG/TDG"/>
</dbReference>
<dbReference type="PANTHER" id="PTHR12159">
    <property type="entry name" value="G/T AND G/U MISMATCH-SPECIFIC DNA GLYCOSYLASE"/>
    <property type="match status" value="1"/>
</dbReference>
<feature type="domain" description="Uracil-DNA glycosylase-like" evidence="5">
    <location>
        <begin position="128"/>
        <end position="257"/>
    </location>
</feature>
<evidence type="ECO:0000259" key="5">
    <source>
        <dbReference type="Pfam" id="PF03167"/>
    </source>
</evidence>
<feature type="region of interest" description="Disordered" evidence="4">
    <location>
        <begin position="373"/>
        <end position="403"/>
    </location>
</feature>
<evidence type="ECO:0000256" key="4">
    <source>
        <dbReference type="SAM" id="MobiDB-lite"/>
    </source>
</evidence>
<dbReference type="SUPFAM" id="SSF52141">
    <property type="entry name" value="Uracil-DNA glycosylase-like"/>
    <property type="match status" value="1"/>
</dbReference>
<evidence type="ECO:0000256" key="3">
    <source>
        <dbReference type="ARBA" id="ARBA00023204"/>
    </source>
</evidence>
<dbReference type="GO" id="GO:0008263">
    <property type="term" value="F:pyrimidine-specific mismatch base pair DNA N-glycosylase activity"/>
    <property type="evidence" value="ECO:0007669"/>
    <property type="project" value="TreeGrafter"/>
</dbReference>
<comment type="caution">
    <text evidence="6">The sequence shown here is derived from an EMBL/GenBank/DDBJ whole genome shotgun (WGS) entry which is preliminary data.</text>
</comment>
<dbReference type="EMBL" id="JMSN01000163">
    <property type="protein sequence ID" value="KDN36594.1"/>
    <property type="molecule type" value="Genomic_DNA"/>
</dbReference>
<reference evidence="6 7" key="1">
    <citation type="submission" date="2014-05" db="EMBL/GenBank/DDBJ databases">
        <title>Draft genome sequence of a rare smut relative, Tilletiaria anomala UBC 951.</title>
        <authorList>
            <consortium name="DOE Joint Genome Institute"/>
            <person name="Toome M."/>
            <person name="Kuo A."/>
            <person name="Henrissat B."/>
            <person name="Lipzen A."/>
            <person name="Tritt A."/>
            <person name="Yoshinaga Y."/>
            <person name="Zane M."/>
            <person name="Barry K."/>
            <person name="Grigoriev I.V."/>
            <person name="Spatafora J.W."/>
            <person name="Aimea M.C."/>
        </authorList>
    </citation>
    <scope>NUCLEOTIDE SEQUENCE [LARGE SCALE GENOMIC DNA]</scope>
    <source>
        <strain evidence="6 7">UBC 951</strain>
    </source>
</reference>
<dbReference type="PANTHER" id="PTHR12159:SF9">
    <property type="entry name" value="G_T MISMATCH-SPECIFIC THYMINE DNA GLYCOSYLASE"/>
    <property type="match status" value="1"/>
</dbReference>
<evidence type="ECO:0000256" key="1">
    <source>
        <dbReference type="ARBA" id="ARBA00022763"/>
    </source>
</evidence>
<dbReference type="GO" id="GO:0006285">
    <property type="term" value="P:base-excision repair, AP site formation"/>
    <property type="evidence" value="ECO:0007669"/>
    <property type="project" value="InterPro"/>
</dbReference>
<dbReference type="InterPro" id="IPR005122">
    <property type="entry name" value="Uracil-DNA_glycosylase-like"/>
</dbReference>
<gene>
    <name evidence="6" type="ORF">K437DRAFT_260070</name>
</gene>
<feature type="region of interest" description="Disordered" evidence="4">
    <location>
        <begin position="30"/>
        <end position="67"/>
    </location>
</feature>
<proteinExistence type="predicted"/>
<feature type="compositionally biased region" description="Low complexity" evidence="4">
    <location>
        <begin position="80"/>
        <end position="100"/>
    </location>
</feature>
<dbReference type="RefSeq" id="XP_013240106.1">
    <property type="nucleotide sequence ID" value="XM_013384652.1"/>
</dbReference>
<name>A0A066VCU4_TILAU</name>
<evidence type="ECO:0000256" key="2">
    <source>
        <dbReference type="ARBA" id="ARBA00022801"/>
    </source>
</evidence>
<keyword evidence="7" id="KW-1185">Reference proteome</keyword>
<dbReference type="CDD" id="cd10028">
    <property type="entry name" value="UDG-F2_TDG_MUG"/>
    <property type="match status" value="1"/>
</dbReference>
<keyword evidence="1" id="KW-0227">DNA damage</keyword>
<dbReference type="OrthoDB" id="565731at2759"/>
<evidence type="ECO:0000313" key="6">
    <source>
        <dbReference type="EMBL" id="KDN36594.1"/>
    </source>
</evidence>
<dbReference type="STRING" id="1037660.A0A066VCU4"/>
<keyword evidence="2" id="KW-0378">Hydrolase</keyword>
<dbReference type="AlphaFoldDB" id="A0A066VCU4"/>
<feature type="region of interest" description="Disordered" evidence="4">
    <location>
        <begin position="80"/>
        <end position="108"/>
    </location>
</feature>
<dbReference type="InParanoid" id="A0A066VCU4"/>
<dbReference type="HOGENOM" id="CLU_621406_0_0_1"/>
<accession>A0A066VCU4</accession>
<dbReference type="Pfam" id="PF03167">
    <property type="entry name" value="UDG"/>
    <property type="match status" value="1"/>
</dbReference>
<dbReference type="InterPro" id="IPR036895">
    <property type="entry name" value="Uracil-DNA_glycosylase-like_sf"/>
</dbReference>
<dbReference type="GeneID" id="25265448"/>
<dbReference type="GO" id="GO:0004844">
    <property type="term" value="F:uracil DNA N-glycosylase activity"/>
    <property type="evidence" value="ECO:0007669"/>
    <property type="project" value="TreeGrafter"/>
</dbReference>
<evidence type="ECO:0000313" key="7">
    <source>
        <dbReference type="Proteomes" id="UP000027361"/>
    </source>
</evidence>
<dbReference type="Proteomes" id="UP000027361">
    <property type="component" value="Unassembled WGS sequence"/>
</dbReference>
<sequence length="441" mass="47086">MANRRGGGSEAVAPVCLTAAFSIPGLQAPHMQASSVAAPASPPPKASSSIANSTSAPAPARSLPKRNKQWLSDSISLAIGSSSSPSRASQRVRSSSSPSLRKTKRCKVGYDDPSASKYAHLTDGVPDHLGDRLDLLLCGINPGVESARTQRHYAHPSNHFYKALSMSGLTSRLYTPSEDHVFPTMSPFRIGLTNLVGRPTSQATELGDAELLAGAPVLLGHVERCKPLVTGFVGKGISQAFTKAVLAYQPRQSSRGGGKQSSGNEIVTVRVPRGTPLAWRLATNKEEGYGLLQHCLLVPRRRGEPTAGITSSDVLQLHDEHGKWCAQQDAHAHDVALFWSGPSTSARVTSLQLAGKARWFERLRRLVTFLKTEQARTSPSPLPPHNGGLGNNTDGPGASRDADANTYDVLMSVDLIPIRLEQVHRDHVKFHQGLADPSGNG</sequence>
<organism evidence="6 7">
    <name type="scientific">Tilletiaria anomala (strain ATCC 24038 / CBS 436.72 / UBC 951)</name>
    <dbReference type="NCBI Taxonomy" id="1037660"/>
    <lineage>
        <taxon>Eukaryota</taxon>
        <taxon>Fungi</taxon>
        <taxon>Dikarya</taxon>
        <taxon>Basidiomycota</taxon>
        <taxon>Ustilaginomycotina</taxon>
        <taxon>Exobasidiomycetes</taxon>
        <taxon>Georgefischeriales</taxon>
        <taxon>Tilletiariaceae</taxon>
        <taxon>Tilletiaria</taxon>
    </lineage>
</organism>
<dbReference type="Gene3D" id="3.40.470.10">
    <property type="entry name" value="Uracil-DNA glycosylase-like domain"/>
    <property type="match status" value="1"/>
</dbReference>
<protein>
    <submittedName>
        <fullName evidence="6">DNA glycosylase</fullName>
    </submittedName>
</protein>
<keyword evidence="3" id="KW-0234">DNA repair</keyword>